<accession>A0A183BPQ9</accession>
<protein>
    <submittedName>
        <fullName evidence="4">B30.2/SPRY domain-containing protein</fullName>
    </submittedName>
</protein>
<dbReference type="Proteomes" id="UP000050741">
    <property type="component" value="Unassembled WGS sequence"/>
</dbReference>
<evidence type="ECO:0000313" key="4">
    <source>
        <dbReference type="WBParaSite" id="GPLIN_000259500"/>
    </source>
</evidence>
<keyword evidence="1" id="KW-0175">Coiled coil</keyword>
<name>A0A183BPQ9_GLOPA</name>
<evidence type="ECO:0000313" key="3">
    <source>
        <dbReference type="Proteomes" id="UP000050741"/>
    </source>
</evidence>
<dbReference type="Gene3D" id="2.60.120.920">
    <property type="match status" value="1"/>
</dbReference>
<dbReference type="InterPro" id="IPR003877">
    <property type="entry name" value="SPRY_dom"/>
</dbReference>
<reference evidence="3" key="1">
    <citation type="submission" date="2013-12" db="EMBL/GenBank/DDBJ databases">
        <authorList>
            <person name="Aslett M."/>
        </authorList>
    </citation>
    <scope>NUCLEOTIDE SEQUENCE [LARGE SCALE GENOMIC DNA]</scope>
    <source>
        <strain evidence="3">Lindley</strain>
    </source>
</reference>
<dbReference type="InterPro" id="IPR043136">
    <property type="entry name" value="B30.2/SPRY_sf"/>
</dbReference>
<feature type="coiled-coil region" evidence="1">
    <location>
        <begin position="65"/>
        <end position="158"/>
    </location>
</feature>
<sequence>MSILTEYEKLEEKIGWLNEDQQKLVSIDQFLLMQSDQKALLQRLNALEQKQTVNSEQRKTDQKALIVMEEKVVKLELENKALRVELEKCQNKQQQTIDELTEKLKLSIDQLSLKQQEHEKKVSNANKFAELEEQIQSNANKVAEIELKNDKLEKYQNEEQLNIVQLQKTVATLCENVLINRWNPAACHDNLALSEPDRLIVQHNGEANSGSVSVMAEKQMAKNPYFEVKILKEKGDISIGLATNRMSVGTSVGTINGTYGYAGNGIFWGHNFEGCRHFIGLCYIFNGKLSFDVGDVVGCGVNLATRQIIYTKNGERLDTANLFVDSPADLFPCVSLGKPGTKIEANFGPNFKFNIADEI</sequence>
<dbReference type="Pfam" id="PF00622">
    <property type="entry name" value="SPRY"/>
    <property type="match status" value="1"/>
</dbReference>
<reference evidence="3" key="2">
    <citation type="submission" date="2014-05" db="EMBL/GenBank/DDBJ databases">
        <title>The genome and life-stage specific transcriptomes of Globodera pallida elucidate key aspects of plant parasitism by a cyst nematode.</title>
        <authorList>
            <person name="Cotton J.A."/>
            <person name="Lilley C.J."/>
            <person name="Jones L.M."/>
            <person name="Kikuchi T."/>
            <person name="Reid A.J."/>
            <person name="Thorpe P."/>
            <person name="Tsai I.J."/>
            <person name="Beasley H."/>
            <person name="Blok V."/>
            <person name="Cock P.J.A."/>
            <person name="Van den Akker S.E."/>
            <person name="Holroyd N."/>
            <person name="Hunt M."/>
            <person name="Mantelin S."/>
            <person name="Naghra H."/>
            <person name="Pain A."/>
            <person name="Palomares-Rius J.E."/>
            <person name="Zarowiecki M."/>
            <person name="Berriman M."/>
            <person name="Jones J.T."/>
            <person name="Urwin P.E."/>
        </authorList>
    </citation>
    <scope>NUCLEOTIDE SEQUENCE [LARGE SCALE GENOMIC DNA]</scope>
    <source>
        <strain evidence="3">Lindley</strain>
    </source>
</reference>
<dbReference type="InterPro" id="IPR001870">
    <property type="entry name" value="B30.2/SPRY"/>
</dbReference>
<dbReference type="InterPro" id="IPR044736">
    <property type="entry name" value="Gid1/RanBPM/SPLA_SPRY"/>
</dbReference>
<evidence type="ECO:0000259" key="2">
    <source>
        <dbReference type="PROSITE" id="PS50188"/>
    </source>
</evidence>
<feature type="domain" description="B30.2/SPRY" evidence="2">
    <location>
        <begin position="160"/>
        <end position="352"/>
    </location>
</feature>
<dbReference type="InterPro" id="IPR013320">
    <property type="entry name" value="ConA-like_dom_sf"/>
</dbReference>
<dbReference type="SUPFAM" id="SSF49899">
    <property type="entry name" value="Concanavalin A-like lectins/glucanases"/>
    <property type="match status" value="1"/>
</dbReference>
<organism evidence="3 4">
    <name type="scientific">Globodera pallida</name>
    <name type="common">Potato cyst nematode worm</name>
    <name type="synonym">Heterodera pallida</name>
    <dbReference type="NCBI Taxonomy" id="36090"/>
    <lineage>
        <taxon>Eukaryota</taxon>
        <taxon>Metazoa</taxon>
        <taxon>Ecdysozoa</taxon>
        <taxon>Nematoda</taxon>
        <taxon>Chromadorea</taxon>
        <taxon>Rhabditida</taxon>
        <taxon>Tylenchina</taxon>
        <taxon>Tylenchomorpha</taxon>
        <taxon>Tylenchoidea</taxon>
        <taxon>Heteroderidae</taxon>
        <taxon>Heteroderinae</taxon>
        <taxon>Globodera</taxon>
    </lineage>
</organism>
<keyword evidence="3" id="KW-1185">Reference proteome</keyword>
<reference evidence="4" key="3">
    <citation type="submission" date="2016-06" db="UniProtKB">
        <authorList>
            <consortium name="WormBaseParasite"/>
        </authorList>
    </citation>
    <scope>IDENTIFICATION</scope>
</reference>
<dbReference type="SMART" id="SM00449">
    <property type="entry name" value="SPRY"/>
    <property type="match status" value="1"/>
</dbReference>
<dbReference type="CDD" id="cd12885">
    <property type="entry name" value="SPRY_RanBP_like"/>
    <property type="match status" value="1"/>
</dbReference>
<evidence type="ECO:0000256" key="1">
    <source>
        <dbReference type="SAM" id="Coils"/>
    </source>
</evidence>
<dbReference type="PROSITE" id="PS50188">
    <property type="entry name" value="B302_SPRY"/>
    <property type="match status" value="1"/>
</dbReference>
<dbReference type="AlphaFoldDB" id="A0A183BPQ9"/>
<dbReference type="WBParaSite" id="GPLIN_000259500">
    <property type="protein sequence ID" value="GPLIN_000259500"/>
    <property type="gene ID" value="GPLIN_000259500"/>
</dbReference>
<proteinExistence type="predicted"/>